<keyword evidence="2" id="KW-1185">Reference proteome</keyword>
<evidence type="ECO:0000313" key="1">
    <source>
        <dbReference type="EMBL" id="QDU79217.1"/>
    </source>
</evidence>
<evidence type="ECO:0008006" key="3">
    <source>
        <dbReference type="Google" id="ProtNLM"/>
    </source>
</evidence>
<protein>
    <recommendedName>
        <fullName evidence="3">Transposase</fullName>
    </recommendedName>
</protein>
<sequence length="138" mass="16034">MALGKREHERQESLWVETRKLTAPGHHFYIRLNKLLREAGFDAFLEELCAPYYHERGRKVDSSRRLLPHADGGVFRRDRLPTRHRLAVCRFPLAAAIPDKAFQQNMCKCCFIPLVVKYVNQNAVKLQVIKADRDAYGL</sequence>
<accession>A0A518CJ49</accession>
<dbReference type="KEGG" id="plon:Pla110_09220"/>
<proteinExistence type="predicted"/>
<dbReference type="AlphaFoldDB" id="A0A518CJ49"/>
<gene>
    <name evidence="1" type="ORF">Pla110_09220</name>
</gene>
<organism evidence="1 2">
    <name type="scientific">Polystyrenella longa</name>
    <dbReference type="NCBI Taxonomy" id="2528007"/>
    <lineage>
        <taxon>Bacteria</taxon>
        <taxon>Pseudomonadati</taxon>
        <taxon>Planctomycetota</taxon>
        <taxon>Planctomycetia</taxon>
        <taxon>Planctomycetales</taxon>
        <taxon>Planctomycetaceae</taxon>
        <taxon>Polystyrenella</taxon>
    </lineage>
</organism>
<name>A0A518CJ49_9PLAN</name>
<reference evidence="1 2" key="1">
    <citation type="submission" date="2019-02" db="EMBL/GenBank/DDBJ databases">
        <title>Deep-cultivation of Planctomycetes and their phenomic and genomic characterization uncovers novel biology.</title>
        <authorList>
            <person name="Wiegand S."/>
            <person name="Jogler M."/>
            <person name="Boedeker C."/>
            <person name="Pinto D."/>
            <person name="Vollmers J."/>
            <person name="Rivas-Marin E."/>
            <person name="Kohn T."/>
            <person name="Peeters S.H."/>
            <person name="Heuer A."/>
            <person name="Rast P."/>
            <person name="Oberbeckmann S."/>
            <person name="Bunk B."/>
            <person name="Jeske O."/>
            <person name="Meyerdierks A."/>
            <person name="Storesund J.E."/>
            <person name="Kallscheuer N."/>
            <person name="Luecker S."/>
            <person name="Lage O.M."/>
            <person name="Pohl T."/>
            <person name="Merkel B.J."/>
            <person name="Hornburger P."/>
            <person name="Mueller R.-W."/>
            <person name="Bruemmer F."/>
            <person name="Labrenz M."/>
            <person name="Spormann A.M."/>
            <person name="Op den Camp H."/>
            <person name="Overmann J."/>
            <person name="Amann R."/>
            <person name="Jetten M.S.M."/>
            <person name="Mascher T."/>
            <person name="Medema M.H."/>
            <person name="Devos D.P."/>
            <person name="Kaster A.-K."/>
            <person name="Ovreas L."/>
            <person name="Rohde M."/>
            <person name="Galperin M.Y."/>
            <person name="Jogler C."/>
        </authorList>
    </citation>
    <scope>NUCLEOTIDE SEQUENCE [LARGE SCALE GENOMIC DNA]</scope>
    <source>
        <strain evidence="1 2">Pla110</strain>
    </source>
</reference>
<dbReference type="Proteomes" id="UP000317178">
    <property type="component" value="Chromosome"/>
</dbReference>
<evidence type="ECO:0000313" key="2">
    <source>
        <dbReference type="Proteomes" id="UP000317178"/>
    </source>
</evidence>
<dbReference type="EMBL" id="CP036281">
    <property type="protein sequence ID" value="QDU79217.1"/>
    <property type="molecule type" value="Genomic_DNA"/>
</dbReference>